<dbReference type="RefSeq" id="WP_267169745.1">
    <property type="nucleotide sequence ID" value="NZ_JAPMKX010000005.1"/>
</dbReference>
<dbReference type="Proteomes" id="UP001070238">
    <property type="component" value="Unassembled WGS sequence"/>
</dbReference>
<protein>
    <submittedName>
        <fullName evidence="2">DAK2 domain-containing protein</fullName>
    </submittedName>
</protein>
<dbReference type="InterPro" id="IPR033470">
    <property type="entry name" value="FakA-like_C"/>
</dbReference>
<feature type="domain" description="DhaL" evidence="1">
    <location>
        <begin position="10"/>
        <end position="201"/>
    </location>
</feature>
<comment type="caution">
    <text evidence="2">The sequence shown here is derived from an EMBL/GenBank/DDBJ whole genome shotgun (WGS) entry which is preliminary data.</text>
</comment>
<proteinExistence type="predicted"/>
<dbReference type="Gene3D" id="1.25.40.340">
    <property type="match status" value="1"/>
</dbReference>
<dbReference type="AlphaFoldDB" id="A0A9Q4CDV9"/>
<dbReference type="SUPFAM" id="SSF101473">
    <property type="entry name" value="DhaL-like"/>
    <property type="match status" value="1"/>
</dbReference>
<dbReference type="SMART" id="SM01120">
    <property type="entry name" value="Dak2"/>
    <property type="match status" value="1"/>
</dbReference>
<accession>A0A9Q4CDV9</accession>
<dbReference type="Pfam" id="PF02734">
    <property type="entry name" value="Dak2"/>
    <property type="match status" value="1"/>
</dbReference>
<name>A0A9Q4CDV9_9CORY</name>
<dbReference type="InterPro" id="IPR048394">
    <property type="entry name" value="FakA-like_M"/>
</dbReference>
<dbReference type="Pfam" id="PF13684">
    <property type="entry name" value="FakA-like_C"/>
    <property type="match status" value="1"/>
</dbReference>
<dbReference type="PANTHER" id="PTHR33434">
    <property type="entry name" value="DEGV DOMAIN-CONTAINING PROTEIN DR_1986-RELATED"/>
    <property type="match status" value="1"/>
</dbReference>
<dbReference type="PROSITE" id="PS51480">
    <property type="entry name" value="DHAL"/>
    <property type="match status" value="1"/>
</dbReference>
<sequence length="558" mass="57619">MASDVSLDGTALLSWAERAVDALSTRREEINGLNVFPVPDADTGSNMTYTMEAALAEAARLDDAERESAHAVAAALAAGSVRGARGNSGVVLSQVISGIAQAAASGSIDGECLKNSLAIAVRLVDRAITDPVEGTVVTVLRATAVAAAQAGGGLRETAVAAVDAARTALMKTPSQLEVLRSAGVVDAGGAGLVVLLQSLLDEIEGIAREDGVIDSFGHPGVHPVVEDSTVCDARHGRPRALEIMCFIRLTGEDEDALGTLRATLAEMGDSLILAPADTDPDGPVRSATVHIHSSVPGPVIEELYRSGEVSDLRLEVLPESPQVETLRRAVMALAPDGPLAELYRQAGAIVITPDATGDGDDGTTDTVSRILAELRTRGIGEVILLPNGLLTRREMVSAELAAHAAERTMTILPTARLVSGIAALAVHDPEQPVAVDSYAMAEAAGSMRTAILQRAEKAALTLAGPCSRGDILVTSGTGVLSVADDLQTALEQTCARLLGRGGELVTLLLTDEAAAEIDLARFIDQLPGVNSAVERGAEIEVMVYPAEGLAHLAEVGVE</sequence>
<dbReference type="InterPro" id="IPR036117">
    <property type="entry name" value="DhaL_dom_sf"/>
</dbReference>
<dbReference type="PANTHER" id="PTHR33434:SF4">
    <property type="entry name" value="PHOSPHATASE PROTEIN"/>
    <property type="match status" value="1"/>
</dbReference>
<organism evidence="2 3">
    <name type="scientific">Corynebacterium antarcticum</name>
    <dbReference type="NCBI Taxonomy" id="2800405"/>
    <lineage>
        <taxon>Bacteria</taxon>
        <taxon>Bacillati</taxon>
        <taxon>Actinomycetota</taxon>
        <taxon>Actinomycetes</taxon>
        <taxon>Mycobacteriales</taxon>
        <taxon>Corynebacteriaceae</taxon>
        <taxon>Corynebacterium</taxon>
    </lineage>
</organism>
<dbReference type="GO" id="GO:0004371">
    <property type="term" value="F:glycerone kinase activity"/>
    <property type="evidence" value="ECO:0007669"/>
    <property type="project" value="InterPro"/>
</dbReference>
<evidence type="ECO:0000313" key="3">
    <source>
        <dbReference type="Proteomes" id="UP001070238"/>
    </source>
</evidence>
<dbReference type="InterPro" id="IPR050270">
    <property type="entry name" value="DegV_domain_contain"/>
</dbReference>
<evidence type="ECO:0000313" key="2">
    <source>
        <dbReference type="EMBL" id="MCX7539025.1"/>
    </source>
</evidence>
<reference evidence="2" key="1">
    <citation type="submission" date="2022-11" db="EMBL/GenBank/DDBJ databases">
        <title>Corynebacterium sp. isolated from Penguins.</title>
        <authorList>
            <person name="Sedlar K."/>
            <person name="Svec P."/>
        </authorList>
    </citation>
    <scope>NUCLEOTIDE SEQUENCE</scope>
    <source>
        <strain evidence="2">P5875</strain>
    </source>
</reference>
<dbReference type="SMART" id="SM01121">
    <property type="entry name" value="Dak1_2"/>
    <property type="match status" value="1"/>
</dbReference>
<dbReference type="GO" id="GO:0006071">
    <property type="term" value="P:glycerol metabolic process"/>
    <property type="evidence" value="ECO:0007669"/>
    <property type="project" value="InterPro"/>
</dbReference>
<gene>
    <name evidence="2" type="ORF">OS123_10815</name>
</gene>
<dbReference type="Pfam" id="PF21645">
    <property type="entry name" value="FakA-like_M"/>
    <property type="match status" value="1"/>
</dbReference>
<dbReference type="InterPro" id="IPR004007">
    <property type="entry name" value="DhaL_dom"/>
</dbReference>
<dbReference type="EMBL" id="JAPMKX010000005">
    <property type="protein sequence ID" value="MCX7539025.1"/>
    <property type="molecule type" value="Genomic_DNA"/>
</dbReference>
<evidence type="ECO:0000259" key="1">
    <source>
        <dbReference type="PROSITE" id="PS51480"/>
    </source>
</evidence>